<dbReference type="SUPFAM" id="SSF53067">
    <property type="entry name" value="Actin-like ATPase domain"/>
    <property type="match status" value="1"/>
</dbReference>
<accession>A0AA86U8J3</accession>
<evidence type="ECO:0000313" key="4">
    <source>
        <dbReference type="Proteomes" id="UP001642409"/>
    </source>
</evidence>
<evidence type="ECO:0000313" key="2">
    <source>
        <dbReference type="EMBL" id="CAI9945429.1"/>
    </source>
</evidence>
<name>A0AA86U8J3_9EUKA</name>
<dbReference type="Gene3D" id="3.90.640.10">
    <property type="entry name" value="Actin, Chain A, domain 4"/>
    <property type="match status" value="1"/>
</dbReference>
<feature type="compositionally biased region" description="Low complexity" evidence="1">
    <location>
        <begin position="452"/>
        <end position="464"/>
    </location>
</feature>
<feature type="compositionally biased region" description="Polar residues" evidence="1">
    <location>
        <begin position="466"/>
        <end position="475"/>
    </location>
</feature>
<reference evidence="3 4" key="2">
    <citation type="submission" date="2024-07" db="EMBL/GenBank/DDBJ databases">
        <authorList>
            <person name="Akdeniz Z."/>
        </authorList>
    </citation>
    <scope>NUCLEOTIDE SEQUENCE [LARGE SCALE GENOMIC DNA]</scope>
</reference>
<dbReference type="InterPro" id="IPR043129">
    <property type="entry name" value="ATPase_NBD"/>
</dbReference>
<dbReference type="Proteomes" id="UP001642409">
    <property type="component" value="Unassembled WGS sequence"/>
</dbReference>
<organism evidence="2">
    <name type="scientific">Hexamita inflata</name>
    <dbReference type="NCBI Taxonomy" id="28002"/>
    <lineage>
        <taxon>Eukaryota</taxon>
        <taxon>Metamonada</taxon>
        <taxon>Diplomonadida</taxon>
        <taxon>Hexamitidae</taxon>
        <taxon>Hexamitinae</taxon>
        <taxon>Hexamita</taxon>
    </lineage>
</organism>
<evidence type="ECO:0000256" key="1">
    <source>
        <dbReference type="SAM" id="MobiDB-lite"/>
    </source>
</evidence>
<dbReference type="Gene3D" id="3.30.420.40">
    <property type="match status" value="2"/>
</dbReference>
<comment type="caution">
    <text evidence="2">The sequence shown here is derived from an EMBL/GenBank/DDBJ whole genome shotgun (WGS) entry which is preliminary data.</text>
</comment>
<sequence>MIGLDLGNYNAILAKLVGNETSTIMDSTGMRQIPTSIRYDNDHRQFKSRSSKSETNFMHKLETAMTIPDQMKQCTNIFGFIQFLKSDIELQSKILMAYPSHQSYYTRCMLDSILKANFSYAQLVPAHLCVAAQYFFRRYTDIQAKPLKFAFIQVNEFDSVYASFQMYRDSVTTKTYKVLPFGSSNFDQMLFQMCQMKNPQLKNYDMNKSLSDIKKAKISLSLEQDTSVTFPDFDVRIKFTEFMQYFQQYQSQLLQCIESDVTCLELLGGGARLLVLPDCYKKIQTKRMNPDEVLAQGALVYYLLSSQKKMVVSDLYQSQAILLGTTQLTGPNMKYPTSTTLKTNFAENSLIQMCLPNKFVIKEWKILKKKTYFNPQIVVTFNYLQEVEIDFKDYEVQETFSCVTDKQLLDTLNKAEVDLRLMDKKHLEDLLEQERVDQSESQQPTMPEPELNQPQQNYPTQYQPKNEPQVQQNQAPRFPPHSQPQEYQQQQQQSEDPQLEEAVIFIEQVRQGEFEKYMNVMDMKMVDRLLNEQNQRSLIELFNTEIIQNIINRRKCYVNWKEKLQQLESYAQDKMKRVSEHKKKYVEKYVKQVKDQVFGYIKSGNGHLVVAELLDTQGVDQAAE</sequence>
<feature type="region of interest" description="Disordered" evidence="1">
    <location>
        <begin position="434"/>
        <end position="494"/>
    </location>
</feature>
<gene>
    <name evidence="2" type="ORF">HINF_LOCUS33074</name>
    <name evidence="3" type="ORF">HINF_LOCUS55923</name>
</gene>
<evidence type="ECO:0000313" key="3">
    <source>
        <dbReference type="EMBL" id="CAL6073065.1"/>
    </source>
</evidence>
<proteinExistence type="predicted"/>
<dbReference type="AlphaFoldDB" id="A0AA86U8J3"/>
<protein>
    <submittedName>
        <fullName evidence="2">Uncharacterized protein</fullName>
    </submittedName>
</protein>
<keyword evidence="4" id="KW-1185">Reference proteome</keyword>
<dbReference type="EMBL" id="CAXDID020000299">
    <property type="protein sequence ID" value="CAL6073065.1"/>
    <property type="molecule type" value="Genomic_DNA"/>
</dbReference>
<feature type="compositionally biased region" description="Low complexity" evidence="1">
    <location>
        <begin position="483"/>
        <end position="494"/>
    </location>
</feature>
<dbReference type="EMBL" id="CATOUU010000745">
    <property type="protein sequence ID" value="CAI9945429.1"/>
    <property type="molecule type" value="Genomic_DNA"/>
</dbReference>
<reference evidence="2" key="1">
    <citation type="submission" date="2023-06" db="EMBL/GenBank/DDBJ databases">
        <authorList>
            <person name="Kurt Z."/>
        </authorList>
    </citation>
    <scope>NUCLEOTIDE SEQUENCE</scope>
</reference>